<feature type="compositionally biased region" description="Basic and acidic residues" evidence="1">
    <location>
        <begin position="79"/>
        <end position="92"/>
    </location>
</feature>
<dbReference type="EnsemblMetazoa" id="ASIC013037-RA">
    <property type="protein sequence ID" value="ASIC013037-PA"/>
    <property type="gene ID" value="ASIC013037"/>
</dbReference>
<reference evidence="3" key="2">
    <citation type="submission" date="2020-05" db="UniProtKB">
        <authorList>
            <consortium name="EnsemblMetazoa"/>
        </authorList>
    </citation>
    <scope>IDENTIFICATION</scope>
</reference>
<feature type="region of interest" description="Disordered" evidence="1">
    <location>
        <begin position="79"/>
        <end position="102"/>
    </location>
</feature>
<sequence>MGSKKEAEGTRSHKIADTQEERKQELRSFRCSPREGPSKKPATDTNAQEKLTLSMQTNTFYFHLELQARDAVHLQVRDTRQKETHNSRDKLAPYDFTRYLSQ</sequence>
<accession>A0A084W4H2</accession>
<gene>
    <name evidence="2" type="ORF">ZHAS_00013037</name>
</gene>
<proteinExistence type="predicted"/>
<keyword evidence="2" id="KW-0067">ATP-binding</keyword>
<name>A0A084W4H2_ANOSI</name>
<protein>
    <submittedName>
        <fullName evidence="2 3">Putative ABC transporter ATP-binding protein</fullName>
    </submittedName>
</protein>
<feature type="compositionally biased region" description="Basic and acidic residues" evidence="1">
    <location>
        <begin position="1"/>
        <end position="42"/>
    </location>
</feature>
<dbReference type="AlphaFoldDB" id="A0A084W4H2"/>
<reference evidence="2 4" key="1">
    <citation type="journal article" date="2014" name="BMC Genomics">
        <title>Genome sequence of Anopheles sinensis provides insight into genetics basis of mosquito competence for malaria parasites.</title>
        <authorList>
            <person name="Zhou D."/>
            <person name="Zhang D."/>
            <person name="Ding G."/>
            <person name="Shi L."/>
            <person name="Hou Q."/>
            <person name="Ye Y."/>
            <person name="Xu Y."/>
            <person name="Zhou H."/>
            <person name="Xiong C."/>
            <person name="Li S."/>
            <person name="Yu J."/>
            <person name="Hong S."/>
            <person name="Yu X."/>
            <person name="Zou P."/>
            <person name="Chen C."/>
            <person name="Chang X."/>
            <person name="Wang W."/>
            <person name="Lv Y."/>
            <person name="Sun Y."/>
            <person name="Ma L."/>
            <person name="Shen B."/>
            <person name="Zhu C."/>
        </authorList>
    </citation>
    <scope>NUCLEOTIDE SEQUENCE [LARGE SCALE GENOMIC DNA]</scope>
</reference>
<dbReference type="VEuPathDB" id="VectorBase:ASIC013037"/>
<feature type="region of interest" description="Disordered" evidence="1">
    <location>
        <begin position="1"/>
        <end position="47"/>
    </location>
</feature>
<evidence type="ECO:0000256" key="1">
    <source>
        <dbReference type="SAM" id="MobiDB-lite"/>
    </source>
</evidence>
<evidence type="ECO:0000313" key="3">
    <source>
        <dbReference type="EnsemblMetazoa" id="ASIC013037-PA"/>
    </source>
</evidence>
<evidence type="ECO:0000313" key="2">
    <source>
        <dbReference type="EMBL" id="KFB45116.1"/>
    </source>
</evidence>
<dbReference type="GO" id="GO:0005524">
    <property type="term" value="F:ATP binding"/>
    <property type="evidence" value="ECO:0007669"/>
    <property type="project" value="UniProtKB-KW"/>
</dbReference>
<evidence type="ECO:0000313" key="4">
    <source>
        <dbReference type="Proteomes" id="UP000030765"/>
    </source>
</evidence>
<dbReference type="EMBL" id="KE525298">
    <property type="protein sequence ID" value="KFB45116.1"/>
    <property type="molecule type" value="Genomic_DNA"/>
</dbReference>
<dbReference type="EMBL" id="ATLV01020332">
    <property type="status" value="NOT_ANNOTATED_CDS"/>
    <property type="molecule type" value="Genomic_DNA"/>
</dbReference>
<keyword evidence="4" id="KW-1185">Reference proteome</keyword>
<keyword evidence="2" id="KW-0547">Nucleotide-binding</keyword>
<dbReference type="Proteomes" id="UP000030765">
    <property type="component" value="Unassembled WGS sequence"/>
</dbReference>
<organism evidence="2">
    <name type="scientific">Anopheles sinensis</name>
    <name type="common">Mosquito</name>
    <dbReference type="NCBI Taxonomy" id="74873"/>
    <lineage>
        <taxon>Eukaryota</taxon>
        <taxon>Metazoa</taxon>
        <taxon>Ecdysozoa</taxon>
        <taxon>Arthropoda</taxon>
        <taxon>Hexapoda</taxon>
        <taxon>Insecta</taxon>
        <taxon>Pterygota</taxon>
        <taxon>Neoptera</taxon>
        <taxon>Endopterygota</taxon>
        <taxon>Diptera</taxon>
        <taxon>Nematocera</taxon>
        <taxon>Culicoidea</taxon>
        <taxon>Culicidae</taxon>
        <taxon>Anophelinae</taxon>
        <taxon>Anopheles</taxon>
    </lineage>
</organism>